<reference evidence="1 2" key="1">
    <citation type="journal article" date="2015" name="Genome Announc.">
        <title>Complete Genome Sequence of Polypropylene Glycol- and Polyethylene Glycol-Degrading Sphingopyxis macrogoltabida Strain EY-1.</title>
        <authorList>
            <person name="Ohtsubo Y."/>
            <person name="Nagata Y."/>
            <person name="Numata M."/>
            <person name="Tsuchikane K."/>
            <person name="Hosoyama A."/>
            <person name="Yamazoe A."/>
            <person name="Tsuda M."/>
            <person name="Fujita N."/>
            <person name="Kawai F."/>
        </authorList>
    </citation>
    <scope>NUCLEOTIDE SEQUENCE [LARGE SCALE GENOMIC DNA]</scope>
    <source>
        <strain evidence="1 2">EY-1</strain>
    </source>
</reference>
<dbReference type="PATRIC" id="fig|33050.5.peg.4123"/>
<accession>A0A0N9V1B4</accession>
<proteinExistence type="predicted"/>
<dbReference type="KEGG" id="smag:AN936_19870"/>
<dbReference type="EMBL" id="CP012700">
    <property type="protein sequence ID" value="ALH82534.1"/>
    <property type="molecule type" value="Genomic_DNA"/>
</dbReference>
<sequence length="59" mass="6368">MKLSPRKTVSARRLHELGKVDFTGNKPGGPLLVGLGWLEPFNLHTLHTLSNAAVPPAIN</sequence>
<organism evidence="1 2">
    <name type="scientific">Sphingopyxis macrogoltabida</name>
    <name type="common">Sphingomonas macrogoltabidus</name>
    <dbReference type="NCBI Taxonomy" id="33050"/>
    <lineage>
        <taxon>Bacteria</taxon>
        <taxon>Pseudomonadati</taxon>
        <taxon>Pseudomonadota</taxon>
        <taxon>Alphaproteobacteria</taxon>
        <taxon>Sphingomonadales</taxon>
        <taxon>Sphingomonadaceae</taxon>
        <taxon>Sphingopyxis</taxon>
    </lineage>
</organism>
<protein>
    <submittedName>
        <fullName evidence="1">Uncharacterized protein</fullName>
    </submittedName>
</protein>
<dbReference type="AlphaFoldDB" id="A0A0N9V1B4"/>
<dbReference type="Proteomes" id="UP000058074">
    <property type="component" value="Chromosome"/>
</dbReference>
<evidence type="ECO:0000313" key="2">
    <source>
        <dbReference type="Proteomes" id="UP000058074"/>
    </source>
</evidence>
<evidence type="ECO:0000313" key="1">
    <source>
        <dbReference type="EMBL" id="ALH82534.1"/>
    </source>
</evidence>
<gene>
    <name evidence="1" type="ORF">AN936_19870</name>
</gene>
<name>A0A0N9V1B4_SPHMC</name>